<evidence type="ECO:0000256" key="2">
    <source>
        <dbReference type="ARBA" id="ARBA00023125"/>
    </source>
</evidence>
<dbReference type="SUPFAM" id="SSF46689">
    <property type="entry name" value="Homeodomain-like"/>
    <property type="match status" value="1"/>
</dbReference>
<evidence type="ECO:0000256" key="1">
    <source>
        <dbReference type="ARBA" id="ARBA00023015"/>
    </source>
</evidence>
<keyword evidence="3" id="KW-0804">Transcription</keyword>
<dbReference type="InterPro" id="IPR023772">
    <property type="entry name" value="DNA-bd_HTH_TetR-type_CS"/>
</dbReference>
<dbReference type="InterPro" id="IPR050109">
    <property type="entry name" value="HTH-type_TetR-like_transc_reg"/>
</dbReference>
<organism evidence="6 7">
    <name type="scientific">Secundilactobacillus odoratitofui DSM 19909 = JCM 15043</name>
    <dbReference type="NCBI Taxonomy" id="1423776"/>
    <lineage>
        <taxon>Bacteria</taxon>
        <taxon>Bacillati</taxon>
        <taxon>Bacillota</taxon>
        <taxon>Bacilli</taxon>
        <taxon>Lactobacillales</taxon>
        <taxon>Lactobacillaceae</taxon>
        <taxon>Secundilactobacillus</taxon>
    </lineage>
</organism>
<sequence>MALKREAQLEKTHRAILEAAQTLFLTKGFQGTSTRDIAKAVGITQPALYHHFADKEVIYLQVIQTVGAGIKTRIDAINQSSQAATATQRLVQITQVLTDAHPRDIFTVIHSSFADLKPENMKQLGMLFQMDYITPIETFFESPDVNLRGQLDAKQAAAFYITSLSPLFSRFHRIGGPEVTQTEQIEQLLDMIMHGLVAD</sequence>
<keyword evidence="1" id="KW-0805">Transcription regulation</keyword>
<dbReference type="Proteomes" id="UP000051160">
    <property type="component" value="Unassembled WGS sequence"/>
</dbReference>
<dbReference type="GO" id="GO:0045892">
    <property type="term" value="P:negative regulation of DNA-templated transcription"/>
    <property type="evidence" value="ECO:0007669"/>
    <property type="project" value="UniProtKB-ARBA"/>
</dbReference>
<accession>A0A0R1LNL1</accession>
<feature type="DNA-binding region" description="H-T-H motif" evidence="4">
    <location>
        <begin position="33"/>
        <end position="52"/>
    </location>
</feature>
<comment type="caution">
    <text evidence="6">The sequence shown here is derived from an EMBL/GenBank/DDBJ whole genome shotgun (WGS) entry which is preliminary data.</text>
</comment>
<evidence type="ECO:0000256" key="3">
    <source>
        <dbReference type="ARBA" id="ARBA00023163"/>
    </source>
</evidence>
<dbReference type="STRING" id="1423776.FD04_GL001956"/>
<reference evidence="6 7" key="1">
    <citation type="journal article" date="2015" name="Genome Announc.">
        <title>Expanding the biotechnology potential of lactobacilli through comparative genomics of 213 strains and associated genera.</title>
        <authorList>
            <person name="Sun Z."/>
            <person name="Harris H.M."/>
            <person name="McCann A."/>
            <person name="Guo C."/>
            <person name="Argimon S."/>
            <person name="Zhang W."/>
            <person name="Yang X."/>
            <person name="Jeffery I.B."/>
            <person name="Cooney J.C."/>
            <person name="Kagawa T.F."/>
            <person name="Liu W."/>
            <person name="Song Y."/>
            <person name="Salvetti E."/>
            <person name="Wrobel A."/>
            <person name="Rasinkangas P."/>
            <person name="Parkhill J."/>
            <person name="Rea M.C."/>
            <person name="O'Sullivan O."/>
            <person name="Ritari J."/>
            <person name="Douillard F.P."/>
            <person name="Paul Ross R."/>
            <person name="Yang R."/>
            <person name="Briner A.E."/>
            <person name="Felis G.E."/>
            <person name="de Vos W.M."/>
            <person name="Barrangou R."/>
            <person name="Klaenhammer T.R."/>
            <person name="Caufield P.W."/>
            <person name="Cui Y."/>
            <person name="Zhang H."/>
            <person name="O'Toole P.W."/>
        </authorList>
    </citation>
    <scope>NUCLEOTIDE SEQUENCE [LARGE SCALE GENOMIC DNA]</scope>
    <source>
        <strain evidence="6 7">DSM 19909</strain>
    </source>
</reference>
<dbReference type="PROSITE" id="PS50977">
    <property type="entry name" value="HTH_TETR_2"/>
    <property type="match status" value="1"/>
</dbReference>
<dbReference type="PROSITE" id="PS01081">
    <property type="entry name" value="HTH_TETR_1"/>
    <property type="match status" value="1"/>
</dbReference>
<dbReference type="GO" id="GO:0000976">
    <property type="term" value="F:transcription cis-regulatory region binding"/>
    <property type="evidence" value="ECO:0007669"/>
    <property type="project" value="TreeGrafter"/>
</dbReference>
<dbReference type="RefSeq" id="WP_420806526.1">
    <property type="nucleotide sequence ID" value="NZ_AZEE01000030.1"/>
</dbReference>
<evidence type="ECO:0000313" key="6">
    <source>
        <dbReference type="EMBL" id="KRK97096.1"/>
    </source>
</evidence>
<dbReference type="PRINTS" id="PR00455">
    <property type="entry name" value="HTHTETR"/>
</dbReference>
<dbReference type="GO" id="GO:0003700">
    <property type="term" value="F:DNA-binding transcription factor activity"/>
    <property type="evidence" value="ECO:0007669"/>
    <property type="project" value="TreeGrafter"/>
</dbReference>
<protein>
    <submittedName>
        <fullName evidence="6">Transcriptional regulator</fullName>
    </submittedName>
</protein>
<dbReference type="Gene3D" id="1.10.357.10">
    <property type="entry name" value="Tetracycline Repressor, domain 2"/>
    <property type="match status" value="1"/>
</dbReference>
<dbReference type="PANTHER" id="PTHR30055:SF226">
    <property type="entry name" value="HTH-TYPE TRANSCRIPTIONAL REGULATOR PKSA"/>
    <property type="match status" value="1"/>
</dbReference>
<gene>
    <name evidence="6" type="ORF">FD04_GL001956</name>
</gene>
<keyword evidence="7" id="KW-1185">Reference proteome</keyword>
<evidence type="ECO:0000259" key="5">
    <source>
        <dbReference type="PROSITE" id="PS50977"/>
    </source>
</evidence>
<proteinExistence type="predicted"/>
<dbReference type="InterPro" id="IPR001647">
    <property type="entry name" value="HTH_TetR"/>
</dbReference>
<dbReference type="FunFam" id="1.10.10.60:FF:000141">
    <property type="entry name" value="TetR family transcriptional regulator"/>
    <property type="match status" value="1"/>
</dbReference>
<dbReference type="EMBL" id="AZEE01000030">
    <property type="protein sequence ID" value="KRK97096.1"/>
    <property type="molecule type" value="Genomic_DNA"/>
</dbReference>
<feature type="domain" description="HTH tetR-type" evidence="5">
    <location>
        <begin position="10"/>
        <end position="70"/>
    </location>
</feature>
<evidence type="ECO:0000313" key="7">
    <source>
        <dbReference type="Proteomes" id="UP000051160"/>
    </source>
</evidence>
<dbReference type="InterPro" id="IPR009057">
    <property type="entry name" value="Homeodomain-like_sf"/>
</dbReference>
<dbReference type="PANTHER" id="PTHR30055">
    <property type="entry name" value="HTH-TYPE TRANSCRIPTIONAL REGULATOR RUTR"/>
    <property type="match status" value="1"/>
</dbReference>
<dbReference type="PATRIC" id="fig|1423776.4.peg.1982"/>
<evidence type="ECO:0000256" key="4">
    <source>
        <dbReference type="PROSITE-ProRule" id="PRU00335"/>
    </source>
</evidence>
<dbReference type="AlphaFoldDB" id="A0A0R1LNL1"/>
<keyword evidence="2 4" id="KW-0238">DNA-binding</keyword>
<dbReference type="Pfam" id="PF00440">
    <property type="entry name" value="TetR_N"/>
    <property type="match status" value="1"/>
</dbReference>
<name>A0A0R1LNL1_9LACO</name>